<comment type="subcellular location">
    <subcellularLocation>
        <location evidence="1">Secreted</location>
    </subcellularLocation>
</comment>
<evidence type="ECO:0000256" key="3">
    <source>
        <dbReference type="ARBA" id="ARBA00022651"/>
    </source>
</evidence>
<dbReference type="GO" id="GO:0030600">
    <property type="term" value="F:feruloyl esterase activity"/>
    <property type="evidence" value="ECO:0007669"/>
    <property type="project" value="InterPro"/>
</dbReference>
<protein>
    <recommendedName>
        <fullName evidence="11">Phospholipase/carboxylesterase/thioesterase domain-containing protein</fullName>
    </recommendedName>
</protein>
<evidence type="ECO:0000256" key="7">
    <source>
        <dbReference type="ARBA" id="ARBA00023326"/>
    </source>
</evidence>
<keyword evidence="6" id="KW-0119">Carbohydrate metabolism</keyword>
<dbReference type="PANTHER" id="PTHR38050:SF2">
    <property type="entry name" value="FERULOYL ESTERASE C-RELATED"/>
    <property type="match status" value="1"/>
</dbReference>
<feature type="compositionally biased region" description="Acidic residues" evidence="8">
    <location>
        <begin position="47"/>
        <end position="64"/>
    </location>
</feature>
<dbReference type="GO" id="GO:0045493">
    <property type="term" value="P:xylan catabolic process"/>
    <property type="evidence" value="ECO:0007669"/>
    <property type="project" value="UniProtKB-KW"/>
</dbReference>
<evidence type="ECO:0000256" key="5">
    <source>
        <dbReference type="ARBA" id="ARBA00022801"/>
    </source>
</evidence>
<proteinExistence type="predicted"/>
<sequence length="347" mass="39185">MKKMTLIVIAMLLVTGASGAYGYFFIYQSEDSDEVEVQQEQVQETNDTAEEEPEEPEEPEDPPAEDNNSFFRGLRDECFEHNGIERCWILYVPEQTDDTQSIPLIFDLHGLERTAQQQYNMTDMDRIARENNAIIIYPQGFGNSWNFRECCDPAREEGIDDFGFIRTLALQMIDNFPIDSNRIYSTGWSNGCAMSQALANEESDLITAIACMSMYFIGSEDSSYSAIPIMEIHGFLDPIAPYAHVGPTGFFFQQEVWDTGAIQNLYTWKEMNGCSGDTPVLSEQDTFYNVQEFTDCDNGSEVSLVTLHSGTHNVYVKNDPGSPEPGNQGTVDTAQIAWDFMSRFSKQ</sequence>
<dbReference type="InterPro" id="IPR043595">
    <property type="entry name" value="FaeB/C/D"/>
</dbReference>
<dbReference type="Pfam" id="PF10503">
    <property type="entry name" value="Esterase_PHB"/>
    <property type="match status" value="1"/>
</dbReference>
<dbReference type="Gene3D" id="3.40.50.1820">
    <property type="entry name" value="alpha/beta hydrolase"/>
    <property type="match status" value="1"/>
</dbReference>
<keyword evidence="2" id="KW-0964">Secreted</keyword>
<reference evidence="9 10" key="1">
    <citation type="submission" date="2016-08" db="EMBL/GenBank/DDBJ databases">
        <title>New Insights into Marine Group III Euryarchaeota, from dark to light.</title>
        <authorList>
            <person name="Haro-Moreno J.M."/>
            <person name="Rodriguez-Valera F."/>
            <person name="Lopez-Garcia P."/>
            <person name="Moreira D."/>
            <person name="Martin-Cuadrado A.B."/>
        </authorList>
    </citation>
    <scope>NUCLEOTIDE SEQUENCE [LARGE SCALE GENOMIC DNA]</scope>
    <source>
        <strain evidence="9">CG-Epi4</strain>
    </source>
</reference>
<keyword evidence="3" id="KW-0858">Xylan degradation</keyword>
<evidence type="ECO:0000256" key="6">
    <source>
        <dbReference type="ARBA" id="ARBA00023277"/>
    </source>
</evidence>
<evidence type="ECO:0000256" key="4">
    <source>
        <dbReference type="ARBA" id="ARBA00022729"/>
    </source>
</evidence>
<gene>
    <name evidence="9" type="ORF">BEU01_01845</name>
</gene>
<dbReference type="PANTHER" id="PTHR38050">
    <property type="match status" value="1"/>
</dbReference>
<keyword evidence="7" id="KW-0624">Polysaccharide degradation</keyword>
<evidence type="ECO:0000256" key="8">
    <source>
        <dbReference type="SAM" id="MobiDB-lite"/>
    </source>
</evidence>
<evidence type="ECO:0008006" key="11">
    <source>
        <dbReference type="Google" id="ProtNLM"/>
    </source>
</evidence>
<evidence type="ECO:0000256" key="2">
    <source>
        <dbReference type="ARBA" id="ARBA00022525"/>
    </source>
</evidence>
<evidence type="ECO:0000313" key="10">
    <source>
        <dbReference type="Proteomes" id="UP000183375"/>
    </source>
</evidence>
<evidence type="ECO:0000313" key="9">
    <source>
        <dbReference type="EMBL" id="OIR20218.1"/>
    </source>
</evidence>
<dbReference type="AlphaFoldDB" id="A0A1J5TGY9"/>
<dbReference type="InterPro" id="IPR010126">
    <property type="entry name" value="Esterase_phb"/>
</dbReference>
<organism evidence="9 10">
    <name type="scientific">Marine Group III euryarchaeote CG-Epi4</name>
    <dbReference type="NCBI Taxonomy" id="1888998"/>
    <lineage>
        <taxon>Archaea</taxon>
        <taxon>Methanobacteriati</taxon>
        <taxon>Thermoplasmatota</taxon>
        <taxon>Thermoplasmata</taxon>
        <taxon>Candidatus Thermoprofundales</taxon>
    </lineage>
</organism>
<dbReference type="SUPFAM" id="SSF53474">
    <property type="entry name" value="alpha/beta-Hydrolases"/>
    <property type="match status" value="1"/>
</dbReference>
<dbReference type="GO" id="GO:0005576">
    <property type="term" value="C:extracellular region"/>
    <property type="evidence" value="ECO:0007669"/>
    <property type="project" value="UniProtKB-SubCell"/>
</dbReference>
<keyword evidence="5" id="KW-0378">Hydrolase</keyword>
<dbReference type="Proteomes" id="UP000183375">
    <property type="component" value="Unassembled WGS sequence"/>
</dbReference>
<dbReference type="InterPro" id="IPR029058">
    <property type="entry name" value="AB_hydrolase_fold"/>
</dbReference>
<comment type="caution">
    <text evidence="9">The sequence shown here is derived from an EMBL/GenBank/DDBJ whole genome shotgun (WGS) entry which is preliminary data.</text>
</comment>
<feature type="region of interest" description="Disordered" evidence="8">
    <location>
        <begin position="36"/>
        <end position="70"/>
    </location>
</feature>
<accession>A0A1J5TGY9</accession>
<name>A0A1J5TGY9_9ARCH</name>
<dbReference type="EMBL" id="MIYX01000023">
    <property type="protein sequence ID" value="OIR20218.1"/>
    <property type="molecule type" value="Genomic_DNA"/>
</dbReference>
<keyword evidence="4" id="KW-0732">Signal</keyword>
<evidence type="ECO:0000256" key="1">
    <source>
        <dbReference type="ARBA" id="ARBA00004613"/>
    </source>
</evidence>